<evidence type="ECO:0000256" key="7">
    <source>
        <dbReference type="SAM" id="Phobius"/>
    </source>
</evidence>
<feature type="transmembrane region" description="Helical" evidence="7">
    <location>
        <begin position="39"/>
        <end position="58"/>
    </location>
</feature>
<evidence type="ECO:0000256" key="1">
    <source>
        <dbReference type="ARBA" id="ARBA00004651"/>
    </source>
</evidence>
<dbReference type="GO" id="GO:0015385">
    <property type="term" value="F:sodium:proton antiporter activity"/>
    <property type="evidence" value="ECO:0007669"/>
    <property type="project" value="TreeGrafter"/>
</dbReference>
<accession>A0A7C4H5N0</accession>
<dbReference type="InterPro" id="IPR007208">
    <property type="entry name" value="MrpF/PhaF-like"/>
</dbReference>
<protein>
    <submittedName>
        <fullName evidence="8">pH regulation protein F</fullName>
    </submittedName>
</protein>
<keyword evidence="3" id="KW-1003">Cell membrane</keyword>
<reference evidence="8" key="1">
    <citation type="journal article" date="2020" name="mSystems">
        <title>Genome- and Community-Level Interaction Insights into Carbon Utilization and Element Cycling Functions of Hydrothermarchaeota in Hydrothermal Sediment.</title>
        <authorList>
            <person name="Zhou Z."/>
            <person name="Liu Y."/>
            <person name="Xu W."/>
            <person name="Pan J."/>
            <person name="Luo Z.H."/>
            <person name="Li M."/>
        </authorList>
    </citation>
    <scope>NUCLEOTIDE SEQUENCE [LARGE SCALE GENOMIC DNA]</scope>
    <source>
        <strain evidence="8">SpSt-658</strain>
    </source>
</reference>
<dbReference type="PANTHER" id="PTHR34702:SF1">
    <property type="entry name" value="NA(+)_H(+) ANTIPORTER SUBUNIT F"/>
    <property type="match status" value="1"/>
</dbReference>
<organism evidence="8">
    <name type="scientific">Ignisphaera aggregans</name>
    <dbReference type="NCBI Taxonomy" id="334771"/>
    <lineage>
        <taxon>Archaea</taxon>
        <taxon>Thermoproteota</taxon>
        <taxon>Thermoprotei</taxon>
        <taxon>Desulfurococcales</taxon>
        <taxon>Desulfurococcaceae</taxon>
        <taxon>Ignisphaera</taxon>
    </lineage>
</organism>
<dbReference type="AlphaFoldDB" id="A0A7C4H5N0"/>
<feature type="transmembrane region" description="Helical" evidence="7">
    <location>
        <begin position="6"/>
        <end position="27"/>
    </location>
</feature>
<dbReference type="GO" id="GO:0005886">
    <property type="term" value="C:plasma membrane"/>
    <property type="evidence" value="ECO:0007669"/>
    <property type="project" value="UniProtKB-SubCell"/>
</dbReference>
<evidence type="ECO:0000256" key="6">
    <source>
        <dbReference type="ARBA" id="ARBA00023136"/>
    </source>
</evidence>
<keyword evidence="6 7" id="KW-0472">Membrane</keyword>
<evidence type="ECO:0000256" key="5">
    <source>
        <dbReference type="ARBA" id="ARBA00022989"/>
    </source>
</evidence>
<name>A0A7C4H5N0_9CREN</name>
<evidence type="ECO:0000256" key="2">
    <source>
        <dbReference type="ARBA" id="ARBA00022448"/>
    </source>
</evidence>
<feature type="transmembrane region" description="Helical" evidence="7">
    <location>
        <begin position="64"/>
        <end position="84"/>
    </location>
</feature>
<dbReference type="PANTHER" id="PTHR34702">
    <property type="entry name" value="NA(+)/H(+) ANTIPORTER SUBUNIT F1"/>
    <property type="match status" value="1"/>
</dbReference>
<dbReference type="EMBL" id="DTCA01000034">
    <property type="protein sequence ID" value="HGM06953.1"/>
    <property type="molecule type" value="Genomic_DNA"/>
</dbReference>
<sequence>MDIETHVTMVMTLVVPIFVVSIILYTIRLLKGPTIPDMVIAVDAISYDVAVFLAVLSILFKSPILISCAMILMLWAYALDIYVAKHLEAKEMGE</sequence>
<gene>
    <name evidence="8" type="ORF">ENU31_00890</name>
</gene>
<proteinExistence type="predicted"/>
<evidence type="ECO:0000256" key="3">
    <source>
        <dbReference type="ARBA" id="ARBA00022475"/>
    </source>
</evidence>
<evidence type="ECO:0000313" key="8">
    <source>
        <dbReference type="EMBL" id="HGM06953.1"/>
    </source>
</evidence>
<comment type="subcellular location">
    <subcellularLocation>
        <location evidence="1">Cell membrane</location>
        <topology evidence="1">Multi-pass membrane protein</topology>
    </subcellularLocation>
</comment>
<keyword evidence="5 7" id="KW-1133">Transmembrane helix</keyword>
<evidence type="ECO:0000256" key="4">
    <source>
        <dbReference type="ARBA" id="ARBA00022692"/>
    </source>
</evidence>
<comment type="caution">
    <text evidence="8">The sequence shown here is derived from an EMBL/GenBank/DDBJ whole genome shotgun (WGS) entry which is preliminary data.</text>
</comment>
<keyword evidence="4 7" id="KW-0812">Transmembrane</keyword>
<keyword evidence="2" id="KW-0813">Transport</keyword>
<dbReference type="Pfam" id="PF04066">
    <property type="entry name" value="MrpF_PhaF"/>
    <property type="match status" value="1"/>
</dbReference>